<protein>
    <submittedName>
        <fullName evidence="1">Uncharacterized protein</fullName>
    </submittedName>
</protein>
<dbReference type="Proteomes" id="UP000046373">
    <property type="component" value="Unassembled WGS sequence"/>
</dbReference>
<name>A0A090GP60_MESPL</name>
<proteinExistence type="predicted"/>
<dbReference type="EMBL" id="CCNB01000034">
    <property type="protein sequence ID" value="CDX41892.1"/>
    <property type="molecule type" value="Genomic_DNA"/>
</dbReference>
<evidence type="ECO:0000313" key="2">
    <source>
        <dbReference type="Proteomes" id="UP000046373"/>
    </source>
</evidence>
<accession>A0A090GP60</accession>
<organism evidence="1 2">
    <name type="scientific">Mesorhizobium plurifarium</name>
    <dbReference type="NCBI Taxonomy" id="69974"/>
    <lineage>
        <taxon>Bacteria</taxon>
        <taxon>Pseudomonadati</taxon>
        <taxon>Pseudomonadota</taxon>
        <taxon>Alphaproteobacteria</taxon>
        <taxon>Hyphomicrobiales</taxon>
        <taxon>Phyllobacteriaceae</taxon>
        <taxon>Mesorhizobium</taxon>
    </lineage>
</organism>
<dbReference type="AlphaFoldDB" id="A0A090GP60"/>
<evidence type="ECO:0000313" key="1">
    <source>
        <dbReference type="EMBL" id="CDX41892.1"/>
    </source>
</evidence>
<gene>
    <name evidence="1" type="ORF">MPLDJ20_40102</name>
</gene>
<reference evidence="1 2" key="1">
    <citation type="submission" date="2014-08" db="EMBL/GenBank/DDBJ databases">
        <authorList>
            <person name="Moulin Lionel"/>
        </authorList>
    </citation>
    <scope>NUCLEOTIDE SEQUENCE [LARGE SCALE GENOMIC DNA]</scope>
</reference>
<sequence>MWHVYDKLRANQENVVHLLGHFWTVHSLLQKKRGCMPLGALATVSYSAKILIKMVGFTKAAGGALNSCRSQSVRRSMVESIS</sequence>